<dbReference type="SUPFAM" id="SSF56524">
    <property type="entry name" value="Oxidoreductase molybdopterin-binding domain"/>
    <property type="match status" value="1"/>
</dbReference>
<dbReference type="Proteomes" id="UP000199468">
    <property type="component" value="Unassembled WGS sequence"/>
</dbReference>
<comment type="caution">
    <text evidence="2">The sequence shown here is derived from an EMBL/GenBank/DDBJ whole genome shotgun (WGS) entry which is preliminary data.</text>
</comment>
<proteinExistence type="predicted"/>
<organism evidence="2 3">
    <name type="scientific">Bosea robiniae</name>
    <dbReference type="NCBI Taxonomy" id="1036780"/>
    <lineage>
        <taxon>Bacteria</taxon>
        <taxon>Pseudomonadati</taxon>
        <taxon>Pseudomonadota</taxon>
        <taxon>Alphaproteobacteria</taxon>
        <taxon>Hyphomicrobiales</taxon>
        <taxon>Boseaceae</taxon>
        <taxon>Bosea</taxon>
    </lineage>
</organism>
<keyword evidence="3" id="KW-1185">Reference proteome</keyword>
<dbReference type="EMBL" id="FNBZ01000008">
    <property type="protein sequence ID" value="SDH38887.1"/>
    <property type="molecule type" value="Genomic_DNA"/>
</dbReference>
<feature type="chain" id="PRO_5047035499" evidence="1">
    <location>
        <begin position="21"/>
        <end position="157"/>
    </location>
</feature>
<dbReference type="Gene3D" id="3.90.420.10">
    <property type="entry name" value="Oxidoreductase, molybdopterin-binding domain"/>
    <property type="match status" value="1"/>
</dbReference>
<dbReference type="RefSeq" id="WP_139163615.1">
    <property type="nucleotide sequence ID" value="NZ_FNBZ01000008.1"/>
</dbReference>
<keyword evidence="1" id="KW-0732">Signal</keyword>
<evidence type="ECO:0000256" key="1">
    <source>
        <dbReference type="SAM" id="SignalP"/>
    </source>
</evidence>
<gene>
    <name evidence="2" type="ORF">SAMN05421844_108168</name>
</gene>
<feature type="signal peptide" evidence="1">
    <location>
        <begin position="1"/>
        <end position="20"/>
    </location>
</feature>
<accession>A0ABY0P593</accession>
<dbReference type="InterPro" id="IPR036374">
    <property type="entry name" value="OxRdtase_Mopterin-bd_sf"/>
</dbReference>
<reference evidence="2 3" key="1">
    <citation type="submission" date="2016-10" db="EMBL/GenBank/DDBJ databases">
        <authorList>
            <person name="Varghese N."/>
            <person name="Submissions S."/>
        </authorList>
    </citation>
    <scope>NUCLEOTIDE SEQUENCE [LARGE SCALE GENOMIC DNA]</scope>
    <source>
        <strain evidence="2 3">DSM 26672</strain>
    </source>
</reference>
<sequence>MLRPLLILLALFAAVPVLRAEEPAVALTGIGSAPIQLTPQSLAALPVAEREVAFETSKGPATRRYKGVLLWDVLQANKALDGLKPAEQLKKTFLVSARDGYQIAFSVGEIHPDFGNLPLLLVSAVDGKALDGGWRLVAPGDKRGARAVYEVVKIELR</sequence>
<evidence type="ECO:0000313" key="2">
    <source>
        <dbReference type="EMBL" id="SDH38887.1"/>
    </source>
</evidence>
<protein>
    <submittedName>
        <fullName evidence="2">VCBS repeat-containing protein</fullName>
    </submittedName>
</protein>
<evidence type="ECO:0000313" key="3">
    <source>
        <dbReference type="Proteomes" id="UP000199468"/>
    </source>
</evidence>
<name>A0ABY0P593_9HYPH</name>